<dbReference type="Proteomes" id="UP001153678">
    <property type="component" value="Unassembled WGS sequence"/>
</dbReference>
<dbReference type="AlphaFoldDB" id="A0A9W4SYG0"/>
<comment type="caution">
    <text evidence="1">The sequence shown here is derived from an EMBL/GenBank/DDBJ whole genome shotgun (WGS) entry which is preliminary data.</text>
</comment>
<evidence type="ECO:0000313" key="1">
    <source>
        <dbReference type="EMBL" id="CAI2188211.1"/>
    </source>
</evidence>
<evidence type="ECO:0000313" key="2">
    <source>
        <dbReference type="Proteomes" id="UP001153678"/>
    </source>
</evidence>
<sequence>MSKTDDEFLYISEMIDSTDKINNLIDKLFILLIKQLDEGKNFDKMKHYLNICITLSTRSTDDIFNWLNENQNESKYVLFLGIFYYYNILNLDKNTSNKGFKCLIKAASYHLILQLYL</sequence>
<gene>
    <name evidence="1" type="ORF">FWILDA_LOCUS13465</name>
</gene>
<accession>A0A9W4SYG0</accession>
<feature type="non-terminal residue" evidence="1">
    <location>
        <position position="117"/>
    </location>
</feature>
<reference evidence="1" key="1">
    <citation type="submission" date="2022-08" db="EMBL/GenBank/DDBJ databases">
        <authorList>
            <person name="Kallberg Y."/>
            <person name="Tangrot J."/>
            <person name="Rosling A."/>
        </authorList>
    </citation>
    <scope>NUCLEOTIDE SEQUENCE</scope>
    <source>
        <strain evidence="1">Wild A</strain>
    </source>
</reference>
<organism evidence="1 2">
    <name type="scientific">Funneliformis geosporum</name>
    <dbReference type="NCBI Taxonomy" id="1117311"/>
    <lineage>
        <taxon>Eukaryota</taxon>
        <taxon>Fungi</taxon>
        <taxon>Fungi incertae sedis</taxon>
        <taxon>Mucoromycota</taxon>
        <taxon>Glomeromycotina</taxon>
        <taxon>Glomeromycetes</taxon>
        <taxon>Glomerales</taxon>
        <taxon>Glomeraceae</taxon>
        <taxon>Funneliformis</taxon>
    </lineage>
</organism>
<proteinExistence type="predicted"/>
<dbReference type="EMBL" id="CAMKVN010005053">
    <property type="protein sequence ID" value="CAI2188211.1"/>
    <property type="molecule type" value="Genomic_DNA"/>
</dbReference>
<keyword evidence="2" id="KW-1185">Reference proteome</keyword>
<protein>
    <submittedName>
        <fullName evidence="1">15613_t:CDS:1</fullName>
    </submittedName>
</protein>
<name>A0A9W4SYG0_9GLOM</name>
<feature type="non-terminal residue" evidence="1">
    <location>
        <position position="1"/>
    </location>
</feature>